<evidence type="ECO:0000256" key="2">
    <source>
        <dbReference type="ARBA" id="ARBA00022475"/>
    </source>
</evidence>
<evidence type="ECO:0000256" key="6">
    <source>
        <dbReference type="SAM" id="Phobius"/>
    </source>
</evidence>
<proteinExistence type="predicted"/>
<gene>
    <name evidence="8" type="ORF">NUM_35370</name>
</gene>
<dbReference type="InterPro" id="IPR036259">
    <property type="entry name" value="MFS_trans_sf"/>
</dbReference>
<dbReference type="CDD" id="cd06173">
    <property type="entry name" value="MFS_MefA_like"/>
    <property type="match status" value="1"/>
</dbReference>
<dbReference type="Pfam" id="PF07690">
    <property type="entry name" value="MFS_1"/>
    <property type="match status" value="1"/>
</dbReference>
<keyword evidence="2" id="KW-1003">Cell membrane</keyword>
<dbReference type="SUPFAM" id="SSF103473">
    <property type="entry name" value="MFS general substrate transporter"/>
    <property type="match status" value="1"/>
</dbReference>
<comment type="caution">
    <text evidence="8">The sequence shown here is derived from an EMBL/GenBank/DDBJ whole genome shotgun (WGS) entry which is preliminary data.</text>
</comment>
<name>A0A8J4ELY4_9ACTN</name>
<feature type="transmembrane region" description="Helical" evidence="6">
    <location>
        <begin position="98"/>
        <end position="115"/>
    </location>
</feature>
<sequence length="423" mass="43362">MRALVANRNFRLLFVGMAASMIGDSMLMLVLAIWVNQLTGSASAAGLTLLALAAPTLLAPVAGWLVDRLPRRRFLFAANLASAAIMLPLLAVHGRGQLWLLIAVTVAYGASFVFVDPAQTGVIKHLVPADQLGAANGMLQTVKQGLRLLGPLAGAGIYVALGGPVVAMINAGTFVVAAAAVLLLKLGMPPVAADTGTAVEQAAPEADAEAPGALLHEITAGFRYVLHDLLLRRLTIGLLAAIFALEFVESGIFALVGDVMHRSTTLIGVITCTQGAGAVVGGVLAARLMRRFGGMPTLAAGVLLTALGIAALGTARLAVVFPAATVFGFGFTLLLVAANTLIQQRSPHRYIGRISAAADGIISVGQVTALALGAGLVTILDARLIMVLIGLGLAGSAVYLWRSRHAATTAAPEPEPQPVVTAP</sequence>
<dbReference type="PROSITE" id="PS50850">
    <property type="entry name" value="MFS"/>
    <property type="match status" value="1"/>
</dbReference>
<feature type="transmembrane region" description="Helical" evidence="6">
    <location>
        <begin position="41"/>
        <end position="62"/>
    </location>
</feature>
<evidence type="ECO:0000256" key="5">
    <source>
        <dbReference type="ARBA" id="ARBA00023136"/>
    </source>
</evidence>
<feature type="transmembrane region" description="Helical" evidence="6">
    <location>
        <begin position="12"/>
        <end position="35"/>
    </location>
</feature>
<feature type="domain" description="Major facilitator superfamily (MFS) profile" evidence="7">
    <location>
        <begin position="9"/>
        <end position="407"/>
    </location>
</feature>
<evidence type="ECO:0000256" key="1">
    <source>
        <dbReference type="ARBA" id="ARBA00004651"/>
    </source>
</evidence>
<organism evidence="8 9">
    <name type="scientific">Actinocatenispora comari</name>
    <dbReference type="NCBI Taxonomy" id="2807577"/>
    <lineage>
        <taxon>Bacteria</taxon>
        <taxon>Bacillati</taxon>
        <taxon>Actinomycetota</taxon>
        <taxon>Actinomycetes</taxon>
        <taxon>Micromonosporales</taxon>
        <taxon>Micromonosporaceae</taxon>
        <taxon>Actinocatenispora</taxon>
    </lineage>
</organism>
<dbReference type="Proteomes" id="UP000614996">
    <property type="component" value="Unassembled WGS sequence"/>
</dbReference>
<feature type="transmembrane region" description="Helical" evidence="6">
    <location>
        <begin position="145"/>
        <end position="161"/>
    </location>
</feature>
<evidence type="ECO:0000256" key="4">
    <source>
        <dbReference type="ARBA" id="ARBA00022989"/>
    </source>
</evidence>
<feature type="transmembrane region" description="Helical" evidence="6">
    <location>
        <begin position="298"/>
        <end position="315"/>
    </location>
</feature>
<dbReference type="InterPro" id="IPR011701">
    <property type="entry name" value="MFS"/>
</dbReference>
<dbReference type="InterPro" id="IPR020846">
    <property type="entry name" value="MFS_dom"/>
</dbReference>
<dbReference type="GO" id="GO:0022857">
    <property type="term" value="F:transmembrane transporter activity"/>
    <property type="evidence" value="ECO:0007669"/>
    <property type="project" value="InterPro"/>
</dbReference>
<reference evidence="9" key="1">
    <citation type="journal article" date="2021" name="Int. J. Syst. Evol. Microbiol.">
        <title>Actinocatenispora comari sp. nov., an endophytic actinomycete isolated from aerial parts of Comarum salesowianum.</title>
        <authorList>
            <person name="Oyunbileg N."/>
            <person name="Iizaka Y."/>
            <person name="Hamada M."/>
            <person name="Davaapurev B.O."/>
            <person name="Fukumoto A."/>
            <person name="Tsetseg B."/>
            <person name="Kato F."/>
            <person name="Tamura T."/>
            <person name="Batkhuu J."/>
            <person name="Anzai Y."/>
        </authorList>
    </citation>
    <scope>NUCLEOTIDE SEQUENCE [LARGE SCALE GENOMIC DNA]</scope>
    <source>
        <strain evidence="9">NUM-2625</strain>
    </source>
</reference>
<accession>A0A8J4ELY4</accession>
<protein>
    <submittedName>
        <fullName evidence="8">MFS transporter</fullName>
    </submittedName>
</protein>
<dbReference type="PANTHER" id="PTHR23513:SF6">
    <property type="entry name" value="MAJOR FACILITATOR SUPERFAMILY ASSOCIATED DOMAIN-CONTAINING PROTEIN"/>
    <property type="match status" value="1"/>
</dbReference>
<evidence type="ECO:0000313" key="8">
    <source>
        <dbReference type="EMBL" id="GIL28283.1"/>
    </source>
</evidence>
<keyword evidence="3 6" id="KW-0812">Transmembrane</keyword>
<evidence type="ECO:0000313" key="9">
    <source>
        <dbReference type="Proteomes" id="UP000614996"/>
    </source>
</evidence>
<dbReference type="PANTHER" id="PTHR23513">
    <property type="entry name" value="INTEGRAL MEMBRANE EFFLUX PROTEIN-RELATED"/>
    <property type="match status" value="1"/>
</dbReference>
<comment type="subcellular location">
    <subcellularLocation>
        <location evidence="1">Cell membrane</location>
        <topology evidence="1">Multi-pass membrane protein</topology>
    </subcellularLocation>
</comment>
<keyword evidence="9" id="KW-1185">Reference proteome</keyword>
<feature type="transmembrane region" description="Helical" evidence="6">
    <location>
        <begin position="236"/>
        <end position="257"/>
    </location>
</feature>
<feature type="transmembrane region" description="Helical" evidence="6">
    <location>
        <begin position="74"/>
        <end position="92"/>
    </location>
</feature>
<dbReference type="AlphaFoldDB" id="A0A8J4ELY4"/>
<keyword evidence="4 6" id="KW-1133">Transmembrane helix</keyword>
<dbReference type="GO" id="GO:0005886">
    <property type="term" value="C:plasma membrane"/>
    <property type="evidence" value="ECO:0007669"/>
    <property type="project" value="UniProtKB-SubCell"/>
</dbReference>
<dbReference type="RefSeq" id="WP_207126008.1">
    <property type="nucleotide sequence ID" value="NZ_BOPO01000062.1"/>
</dbReference>
<keyword evidence="5 6" id="KW-0472">Membrane</keyword>
<evidence type="ECO:0000256" key="3">
    <source>
        <dbReference type="ARBA" id="ARBA00022692"/>
    </source>
</evidence>
<feature type="transmembrane region" description="Helical" evidence="6">
    <location>
        <begin position="321"/>
        <end position="342"/>
    </location>
</feature>
<feature type="transmembrane region" description="Helical" evidence="6">
    <location>
        <begin position="382"/>
        <end position="401"/>
    </location>
</feature>
<feature type="transmembrane region" description="Helical" evidence="6">
    <location>
        <begin position="354"/>
        <end position="376"/>
    </location>
</feature>
<dbReference type="EMBL" id="BOPO01000062">
    <property type="protein sequence ID" value="GIL28283.1"/>
    <property type="molecule type" value="Genomic_DNA"/>
</dbReference>
<evidence type="ECO:0000259" key="7">
    <source>
        <dbReference type="PROSITE" id="PS50850"/>
    </source>
</evidence>
<dbReference type="Gene3D" id="1.20.1250.20">
    <property type="entry name" value="MFS general substrate transporter like domains"/>
    <property type="match status" value="1"/>
</dbReference>
<feature type="transmembrane region" description="Helical" evidence="6">
    <location>
        <begin position="263"/>
        <end position="286"/>
    </location>
</feature>
<feature type="transmembrane region" description="Helical" evidence="6">
    <location>
        <begin position="167"/>
        <end position="184"/>
    </location>
</feature>